<dbReference type="AlphaFoldDB" id="A0A2I0KR93"/>
<dbReference type="InterPro" id="IPR036397">
    <property type="entry name" value="RNaseH_sf"/>
</dbReference>
<dbReference type="EMBL" id="PGOL01000428">
    <property type="protein sequence ID" value="PKI70813.1"/>
    <property type="molecule type" value="Genomic_DNA"/>
</dbReference>
<reference evidence="2 3" key="1">
    <citation type="submission" date="2017-11" db="EMBL/GenBank/DDBJ databases">
        <title>De-novo sequencing of pomegranate (Punica granatum L.) genome.</title>
        <authorList>
            <person name="Akparov Z."/>
            <person name="Amiraslanov A."/>
            <person name="Hajiyeva S."/>
            <person name="Abbasov M."/>
            <person name="Kaur K."/>
            <person name="Hamwieh A."/>
            <person name="Solovyev V."/>
            <person name="Salamov A."/>
            <person name="Braich B."/>
            <person name="Kosarev P."/>
            <person name="Mahmoud A."/>
            <person name="Hajiyev E."/>
            <person name="Babayeva S."/>
            <person name="Izzatullayeva V."/>
            <person name="Mammadov A."/>
            <person name="Mammadov A."/>
            <person name="Sharifova S."/>
            <person name="Ojaghi J."/>
            <person name="Eynullazada K."/>
            <person name="Bayramov B."/>
            <person name="Abdulazimova A."/>
            <person name="Shahmuradov I."/>
        </authorList>
    </citation>
    <scope>NUCLEOTIDE SEQUENCE [LARGE SCALE GENOMIC DNA]</scope>
    <source>
        <strain evidence="3">cv. AG2017</strain>
        <tissue evidence="2">Leaf</tissue>
    </source>
</reference>
<evidence type="ECO:0000313" key="2">
    <source>
        <dbReference type="EMBL" id="PKI70813.1"/>
    </source>
</evidence>
<organism evidence="2 3">
    <name type="scientific">Punica granatum</name>
    <name type="common">Pomegranate</name>
    <dbReference type="NCBI Taxonomy" id="22663"/>
    <lineage>
        <taxon>Eukaryota</taxon>
        <taxon>Viridiplantae</taxon>
        <taxon>Streptophyta</taxon>
        <taxon>Embryophyta</taxon>
        <taxon>Tracheophyta</taxon>
        <taxon>Spermatophyta</taxon>
        <taxon>Magnoliopsida</taxon>
        <taxon>eudicotyledons</taxon>
        <taxon>Gunneridae</taxon>
        <taxon>Pentapetalae</taxon>
        <taxon>rosids</taxon>
        <taxon>malvids</taxon>
        <taxon>Myrtales</taxon>
        <taxon>Lythraceae</taxon>
        <taxon>Punica</taxon>
    </lineage>
</organism>
<dbReference type="InterPro" id="IPR002156">
    <property type="entry name" value="RNaseH_domain"/>
</dbReference>
<protein>
    <recommendedName>
        <fullName evidence="1">RNase H type-1 domain-containing protein</fullName>
    </recommendedName>
</protein>
<comment type="caution">
    <text evidence="2">The sequence shown here is derived from an EMBL/GenBank/DDBJ whole genome shotgun (WGS) entry which is preliminary data.</text>
</comment>
<dbReference type="Proteomes" id="UP000233551">
    <property type="component" value="Unassembled WGS sequence"/>
</dbReference>
<dbReference type="Pfam" id="PF13456">
    <property type="entry name" value="RVT_3"/>
    <property type="match status" value="1"/>
</dbReference>
<proteinExistence type="predicted"/>
<feature type="domain" description="RNase H type-1" evidence="1">
    <location>
        <begin position="100"/>
        <end position="184"/>
    </location>
</feature>
<dbReference type="GO" id="GO:0004523">
    <property type="term" value="F:RNA-DNA hybrid ribonuclease activity"/>
    <property type="evidence" value="ECO:0007669"/>
    <property type="project" value="InterPro"/>
</dbReference>
<dbReference type="PANTHER" id="PTHR48475:SF1">
    <property type="entry name" value="RNASE H TYPE-1 DOMAIN-CONTAINING PROTEIN"/>
    <property type="match status" value="1"/>
</dbReference>
<sequence length="273" mass="30533">MQRLRQYTLYHTIRLLSKADTLRYLLNSPSSMRNIAKWCCQLAEYDIEYVSRTSAKGQAITDHLAEFPIDDDTPINADFPDEGILQVDEEKDEPTWKMYFDGAVNSVGSEVGAVLISPNGRHYPVVAKVDFPCTNNVAEYEACILGLQAAINFKMKELEVFSDSMLTIFQTLGREAGSTRKAQEGNRKSKQMTSPEAIGVGTMTLFITGSPKRRKTPFLIGLPGRPIHERANDGRKQAYRCPRTTKAMEQVSDCLSEFDLVSRVDPDLGKGPI</sequence>
<evidence type="ECO:0000259" key="1">
    <source>
        <dbReference type="Pfam" id="PF13456"/>
    </source>
</evidence>
<name>A0A2I0KR93_PUNGR</name>
<accession>A0A2I0KR93</accession>
<evidence type="ECO:0000313" key="3">
    <source>
        <dbReference type="Proteomes" id="UP000233551"/>
    </source>
</evidence>
<dbReference type="Gene3D" id="3.30.420.10">
    <property type="entry name" value="Ribonuclease H-like superfamily/Ribonuclease H"/>
    <property type="match status" value="1"/>
</dbReference>
<dbReference type="STRING" id="22663.A0A2I0KR93"/>
<dbReference type="PANTHER" id="PTHR48475">
    <property type="entry name" value="RIBONUCLEASE H"/>
    <property type="match status" value="1"/>
</dbReference>
<keyword evidence="3" id="KW-1185">Reference proteome</keyword>
<dbReference type="InterPro" id="IPR012337">
    <property type="entry name" value="RNaseH-like_sf"/>
</dbReference>
<dbReference type="GO" id="GO:0003676">
    <property type="term" value="F:nucleic acid binding"/>
    <property type="evidence" value="ECO:0007669"/>
    <property type="project" value="InterPro"/>
</dbReference>
<gene>
    <name evidence="2" type="ORF">CRG98_008808</name>
</gene>
<dbReference type="SUPFAM" id="SSF53098">
    <property type="entry name" value="Ribonuclease H-like"/>
    <property type="match status" value="1"/>
</dbReference>